<dbReference type="OrthoDB" id="790983at2"/>
<dbReference type="EMBL" id="FQUC01000002">
    <property type="protein sequence ID" value="SHE71734.1"/>
    <property type="molecule type" value="Genomic_DNA"/>
</dbReference>
<sequence>MEQFVKKLHEEVVSYLQGIDNQAEDNLAKAKKGILILEDVFHRLKSFIVEGYEFKSKEEEIKFFKEHKPKLFCNLIFYRKIYNLEMHRPTGGGIIQQDYFRKELDHINDYFHKNLDFYHYYRSDNTFMDEIFFLRGQNTEILLHLETFYFERDPLFSTNCDFKIAKILANNMLESYIRDEIEKLENKDYELKNYFQPKTKITWTGTKAELIELIYALIEVKVFNHGRASLKEVVCYFENIFNIELGANPSRTFIELYIRKIQTAFINKLQTLLLNKMEKENRLKKNKNEKVII</sequence>
<accession>A0A1M4VRN9</accession>
<dbReference type="AlphaFoldDB" id="A0A1M4VRN9"/>
<dbReference type="Proteomes" id="UP000184480">
    <property type="component" value="Unassembled WGS sequence"/>
</dbReference>
<gene>
    <name evidence="1" type="ORF">SAMN05444362_10224</name>
</gene>
<dbReference type="Pfam" id="PF09357">
    <property type="entry name" value="RteC"/>
    <property type="match status" value="1"/>
</dbReference>
<evidence type="ECO:0000313" key="1">
    <source>
        <dbReference type="EMBL" id="SHE71734.1"/>
    </source>
</evidence>
<evidence type="ECO:0000313" key="2">
    <source>
        <dbReference type="Proteomes" id="UP000184480"/>
    </source>
</evidence>
<reference evidence="2" key="1">
    <citation type="submission" date="2016-11" db="EMBL/GenBank/DDBJ databases">
        <authorList>
            <person name="Varghese N."/>
            <person name="Submissions S."/>
        </authorList>
    </citation>
    <scope>NUCLEOTIDE SEQUENCE [LARGE SCALE GENOMIC DNA]</scope>
    <source>
        <strain evidence="2">DSM 27370</strain>
    </source>
</reference>
<dbReference type="InterPro" id="IPR018534">
    <property type="entry name" value="Tet_reg_excision_RteC"/>
</dbReference>
<organism evidence="1 2">
    <name type="scientific">Dysgonomonas macrotermitis</name>
    <dbReference type="NCBI Taxonomy" id="1346286"/>
    <lineage>
        <taxon>Bacteria</taxon>
        <taxon>Pseudomonadati</taxon>
        <taxon>Bacteroidota</taxon>
        <taxon>Bacteroidia</taxon>
        <taxon>Bacteroidales</taxon>
        <taxon>Dysgonomonadaceae</taxon>
        <taxon>Dysgonomonas</taxon>
    </lineage>
</organism>
<protein>
    <submittedName>
        <fullName evidence="1">RteC protein</fullName>
    </submittedName>
</protein>
<dbReference type="RefSeq" id="WP_062176913.1">
    <property type="nucleotide sequence ID" value="NZ_BBXL01000002.1"/>
</dbReference>
<name>A0A1M4VRN9_9BACT</name>
<proteinExistence type="predicted"/>
<dbReference type="STRING" id="1346286.SAMN05444362_10224"/>
<keyword evidence="2" id="KW-1185">Reference proteome</keyword>